<evidence type="ECO:0000313" key="2">
    <source>
        <dbReference type="EMBL" id="MFM0639067.1"/>
    </source>
</evidence>
<organism evidence="2 3">
    <name type="scientific">Paraburkholderia metrosideri</name>
    <dbReference type="NCBI Taxonomy" id="580937"/>
    <lineage>
        <taxon>Bacteria</taxon>
        <taxon>Pseudomonadati</taxon>
        <taxon>Pseudomonadota</taxon>
        <taxon>Betaproteobacteria</taxon>
        <taxon>Burkholderiales</taxon>
        <taxon>Burkholderiaceae</taxon>
        <taxon>Paraburkholderia</taxon>
    </lineage>
</organism>
<comment type="caution">
    <text evidence="2">The sequence shown here is derived from an EMBL/GenBank/DDBJ whole genome shotgun (WGS) entry which is preliminary data.</text>
</comment>
<protein>
    <submittedName>
        <fullName evidence="2">Uncharacterized protein</fullName>
    </submittedName>
</protein>
<keyword evidence="1" id="KW-0472">Membrane</keyword>
<dbReference type="Proteomes" id="UP001629432">
    <property type="component" value="Unassembled WGS sequence"/>
</dbReference>
<reference evidence="2 3" key="1">
    <citation type="journal article" date="2024" name="Chem. Sci.">
        <title>Discovery of megapolipeptins by genome mining of a Burkholderiales bacteria collection.</title>
        <authorList>
            <person name="Paulo B.S."/>
            <person name="Recchia M.J.J."/>
            <person name="Lee S."/>
            <person name="Fergusson C.H."/>
            <person name="Romanowski S.B."/>
            <person name="Hernandez A."/>
            <person name="Krull N."/>
            <person name="Liu D.Y."/>
            <person name="Cavanagh H."/>
            <person name="Bos A."/>
            <person name="Gray C.A."/>
            <person name="Murphy B.T."/>
            <person name="Linington R.G."/>
            <person name="Eustaquio A.S."/>
        </authorList>
    </citation>
    <scope>NUCLEOTIDE SEQUENCE [LARGE SCALE GENOMIC DNA]</scope>
    <source>
        <strain evidence="2 3">RL17-338-BIC-A</strain>
    </source>
</reference>
<feature type="transmembrane region" description="Helical" evidence="1">
    <location>
        <begin position="6"/>
        <end position="23"/>
    </location>
</feature>
<name>A0ABW9DWM1_9BURK</name>
<accession>A0ABW9DWM1</accession>
<dbReference type="RefSeq" id="WP_408233456.1">
    <property type="nucleotide sequence ID" value="NZ_JAQQCF010000018.1"/>
</dbReference>
<keyword evidence="3" id="KW-1185">Reference proteome</keyword>
<evidence type="ECO:0000256" key="1">
    <source>
        <dbReference type="SAM" id="Phobius"/>
    </source>
</evidence>
<gene>
    <name evidence="2" type="ORF">PQQ63_20480</name>
</gene>
<proteinExistence type="predicted"/>
<keyword evidence="1" id="KW-1133">Transmembrane helix</keyword>
<keyword evidence="1" id="KW-0812">Transmembrane</keyword>
<evidence type="ECO:0000313" key="3">
    <source>
        <dbReference type="Proteomes" id="UP001629432"/>
    </source>
</evidence>
<sequence>MSDGLIYIGATSTFVAIFLTVLMRCDWDASTRFPDNIRRYATNDLINPPNSNVEDRQEDHGIHTVIEQTFPSDVGFQIPRCGSLLDDAKDGDGGVRRGRCSELQCVREAEFIKHAKAYPSPTRDSSLTQMGAR</sequence>
<dbReference type="EMBL" id="JAQQCF010000018">
    <property type="protein sequence ID" value="MFM0639067.1"/>
    <property type="molecule type" value="Genomic_DNA"/>
</dbReference>